<keyword evidence="6 8" id="KW-0807">Transducer</keyword>
<dbReference type="SMART" id="SM00283">
    <property type="entry name" value="MA"/>
    <property type="match status" value="1"/>
</dbReference>
<feature type="coiled-coil region" evidence="9">
    <location>
        <begin position="611"/>
        <end position="659"/>
    </location>
</feature>
<comment type="similarity">
    <text evidence="7">Belongs to the methyl-accepting chemotaxis (MCP) protein family.</text>
</comment>
<dbReference type="Gene3D" id="1.10.287.950">
    <property type="entry name" value="Methyl-accepting chemotaxis protein"/>
    <property type="match status" value="1"/>
</dbReference>
<dbReference type="GO" id="GO:0004888">
    <property type="term" value="F:transmembrane signaling receptor activity"/>
    <property type="evidence" value="ECO:0007669"/>
    <property type="project" value="InterPro"/>
</dbReference>
<dbReference type="SMART" id="SM01049">
    <property type="entry name" value="Cache_2"/>
    <property type="match status" value="2"/>
</dbReference>
<dbReference type="CDD" id="cd06225">
    <property type="entry name" value="HAMP"/>
    <property type="match status" value="1"/>
</dbReference>
<dbReference type="Gene3D" id="3.30.450.20">
    <property type="entry name" value="PAS domain"/>
    <property type="match status" value="2"/>
</dbReference>
<accession>A0A081BXI0</accession>
<feature type="domain" description="HAMP" evidence="12">
    <location>
        <begin position="329"/>
        <end position="381"/>
    </location>
</feature>
<dbReference type="EMBL" id="DF820465">
    <property type="protein sequence ID" value="GAK57035.1"/>
    <property type="molecule type" value="Genomic_DNA"/>
</dbReference>
<dbReference type="PROSITE" id="PS50885">
    <property type="entry name" value="HAMP"/>
    <property type="match status" value="1"/>
</dbReference>
<dbReference type="GO" id="GO:0005886">
    <property type="term" value="C:plasma membrane"/>
    <property type="evidence" value="ECO:0007669"/>
    <property type="project" value="UniProtKB-SubCell"/>
</dbReference>
<dbReference type="InterPro" id="IPR003660">
    <property type="entry name" value="HAMP_dom"/>
</dbReference>
<keyword evidence="2" id="KW-1003">Cell membrane</keyword>
<evidence type="ECO:0000313" key="13">
    <source>
        <dbReference type="EMBL" id="GAK57035.1"/>
    </source>
</evidence>
<dbReference type="InterPro" id="IPR004090">
    <property type="entry name" value="Chemotax_Me-accpt_rcpt"/>
</dbReference>
<evidence type="ECO:0000256" key="5">
    <source>
        <dbReference type="ARBA" id="ARBA00023136"/>
    </source>
</evidence>
<dbReference type="PROSITE" id="PS50111">
    <property type="entry name" value="CHEMOTAXIS_TRANSDUC_2"/>
    <property type="match status" value="1"/>
</dbReference>
<organism evidence="13">
    <name type="scientific">Vecturithrix granuli</name>
    <dbReference type="NCBI Taxonomy" id="1499967"/>
    <lineage>
        <taxon>Bacteria</taxon>
        <taxon>Candidatus Moduliflexota</taxon>
        <taxon>Candidatus Vecturitrichia</taxon>
        <taxon>Candidatus Vecturitrichales</taxon>
        <taxon>Candidatus Vecturitrichaceae</taxon>
        <taxon>Candidatus Vecturithrix</taxon>
    </lineage>
</organism>
<evidence type="ECO:0000259" key="11">
    <source>
        <dbReference type="PROSITE" id="PS50111"/>
    </source>
</evidence>
<comment type="subcellular location">
    <subcellularLocation>
        <location evidence="1">Cell membrane</location>
        <topology evidence="1">Multi-pass membrane protein</topology>
    </subcellularLocation>
</comment>
<dbReference type="AlphaFoldDB" id="A0A081BXI0"/>
<evidence type="ECO:0000256" key="1">
    <source>
        <dbReference type="ARBA" id="ARBA00004651"/>
    </source>
</evidence>
<dbReference type="HOGENOM" id="CLU_000445_107_21_0"/>
<dbReference type="Pfam" id="PF00672">
    <property type="entry name" value="HAMP"/>
    <property type="match status" value="1"/>
</dbReference>
<evidence type="ECO:0000256" key="7">
    <source>
        <dbReference type="ARBA" id="ARBA00029447"/>
    </source>
</evidence>
<dbReference type="eggNOG" id="COG0840">
    <property type="taxonomic scope" value="Bacteria"/>
</dbReference>
<dbReference type="InterPro" id="IPR004010">
    <property type="entry name" value="Double_Cache_2"/>
</dbReference>
<evidence type="ECO:0000256" key="8">
    <source>
        <dbReference type="PROSITE-ProRule" id="PRU00284"/>
    </source>
</evidence>
<dbReference type="Pfam" id="PF08269">
    <property type="entry name" value="dCache_2"/>
    <property type="match status" value="1"/>
</dbReference>
<sequence length="659" mass="74197">MLKNFSFSRKLIFLFSFFSIVAAVGIGSGGYLLIRAFLLHTIDKELVQFTDSTSHLVETTVTVSIRNYLKAIAERNEELLRYYYAQVQNGVLTEAEARERLSQILLQQKIGKTGYTAIMSSAGITEIHPEQQLINVDLSSFEFAQRATRQKSGYIEYLWKKPGEEQEREKSAYLAYFEPWDDLVFVSSYKSEFRYLVDVNDFRAQVLSVRLGETGYIYIMDSQGNLVIHPSLEGQNIADSRDAQGRFFIREICDTKTGQMTYFWRNPDEVQVREKKIYYTYFELMDWIIVGGVYLDELYAPLHNLIKTIALITVGMFCLVIPCSILLGKTLVKPITHLVSAAESIGKGELDVQIHQGHHDEIGHLAKTFHLMLEALKSVLSQVRRAGIQVTSSTTELAATAREQEAIMATQVDSAKKMVKSVEEISSVSERLVETTSEVSGMLQEAVSTASSGQEDLSQMQGAMHQMEVASQSISGRLQTINEKAENITQVVTTITQVAEQTNLLSLNAAIEAEKAGEFGRGFTVVAREIRRLADQTAVATLDIEQMVKEMQSAVSAGVMEMDKFMADVRHNAEDVGRISAQLTHIIDQVQALSPHFDDVHQAMGRQSESAQKINMEIIQLNEEMQQTRDSVHETYSVIEQLNEAARNLQEEVSRFKFH</sequence>
<dbReference type="Proteomes" id="UP000030661">
    <property type="component" value="Unassembled WGS sequence"/>
</dbReference>
<evidence type="ECO:0000256" key="4">
    <source>
        <dbReference type="ARBA" id="ARBA00022989"/>
    </source>
</evidence>
<dbReference type="InterPro" id="IPR004089">
    <property type="entry name" value="MCPsignal_dom"/>
</dbReference>
<dbReference type="Pfam" id="PF00015">
    <property type="entry name" value="MCPsignal"/>
    <property type="match status" value="1"/>
</dbReference>
<dbReference type="PANTHER" id="PTHR32089:SF120">
    <property type="entry name" value="METHYL-ACCEPTING CHEMOTAXIS PROTEIN TLPQ"/>
    <property type="match status" value="1"/>
</dbReference>
<dbReference type="SUPFAM" id="SSF58104">
    <property type="entry name" value="Methyl-accepting chemotaxis protein (MCP) signaling domain"/>
    <property type="match status" value="1"/>
</dbReference>
<dbReference type="STRING" id="1499967.U27_03999"/>
<evidence type="ECO:0000313" key="14">
    <source>
        <dbReference type="Proteomes" id="UP000030661"/>
    </source>
</evidence>
<evidence type="ECO:0000259" key="12">
    <source>
        <dbReference type="PROSITE" id="PS50885"/>
    </source>
</evidence>
<feature type="domain" description="Methyl-accepting transducer" evidence="11">
    <location>
        <begin position="386"/>
        <end position="622"/>
    </location>
</feature>
<dbReference type="PANTHER" id="PTHR32089">
    <property type="entry name" value="METHYL-ACCEPTING CHEMOTAXIS PROTEIN MCPB"/>
    <property type="match status" value="1"/>
</dbReference>
<evidence type="ECO:0000256" key="3">
    <source>
        <dbReference type="ARBA" id="ARBA00022692"/>
    </source>
</evidence>
<dbReference type="eggNOG" id="COG4564">
    <property type="taxonomic scope" value="Bacteria"/>
</dbReference>
<feature type="transmembrane region" description="Helical" evidence="10">
    <location>
        <begin position="12"/>
        <end position="34"/>
    </location>
</feature>
<keyword evidence="4 10" id="KW-1133">Transmembrane helix</keyword>
<keyword evidence="14" id="KW-1185">Reference proteome</keyword>
<keyword evidence="9" id="KW-0175">Coiled coil</keyword>
<evidence type="ECO:0000256" key="2">
    <source>
        <dbReference type="ARBA" id="ARBA00022475"/>
    </source>
</evidence>
<dbReference type="CDD" id="cd12912">
    <property type="entry name" value="PDC2_MCP_like"/>
    <property type="match status" value="2"/>
</dbReference>
<dbReference type="SMART" id="SM00304">
    <property type="entry name" value="HAMP"/>
    <property type="match status" value="2"/>
</dbReference>
<evidence type="ECO:0000256" key="10">
    <source>
        <dbReference type="SAM" id="Phobius"/>
    </source>
</evidence>
<evidence type="ECO:0000256" key="9">
    <source>
        <dbReference type="SAM" id="Coils"/>
    </source>
</evidence>
<gene>
    <name evidence="13" type="ORF">U27_03999</name>
</gene>
<keyword evidence="5 10" id="KW-0472">Membrane</keyword>
<dbReference type="GO" id="GO:0006935">
    <property type="term" value="P:chemotaxis"/>
    <property type="evidence" value="ECO:0007669"/>
    <property type="project" value="InterPro"/>
</dbReference>
<protein>
    <submittedName>
        <fullName evidence="13">Methyl-accepting chemotaxis protein signaling domain protein</fullName>
    </submittedName>
</protein>
<dbReference type="PRINTS" id="PR00260">
    <property type="entry name" value="CHEMTRNSDUCR"/>
</dbReference>
<keyword evidence="3 10" id="KW-0812">Transmembrane</keyword>
<reference evidence="13" key="1">
    <citation type="journal article" date="2015" name="PeerJ">
        <title>First genomic representation of candidate bacterial phylum KSB3 points to enhanced environmental sensing as a trigger of wastewater bulking.</title>
        <authorList>
            <person name="Sekiguchi Y."/>
            <person name="Ohashi A."/>
            <person name="Parks D.H."/>
            <person name="Yamauchi T."/>
            <person name="Tyson G.W."/>
            <person name="Hugenholtz P."/>
        </authorList>
    </citation>
    <scope>NUCLEOTIDE SEQUENCE [LARGE SCALE GENOMIC DNA]</scope>
</reference>
<proteinExistence type="inferred from homology"/>
<dbReference type="InterPro" id="IPR033480">
    <property type="entry name" value="sCache_2"/>
</dbReference>
<evidence type="ECO:0000256" key="6">
    <source>
        <dbReference type="ARBA" id="ARBA00023224"/>
    </source>
</evidence>
<dbReference type="GO" id="GO:0007165">
    <property type="term" value="P:signal transduction"/>
    <property type="evidence" value="ECO:0007669"/>
    <property type="project" value="UniProtKB-KW"/>
</dbReference>
<dbReference type="Gene3D" id="6.10.340.10">
    <property type="match status" value="1"/>
</dbReference>
<name>A0A081BXI0_VECG1</name>